<feature type="compositionally biased region" description="Polar residues" evidence="1">
    <location>
        <begin position="274"/>
        <end position="301"/>
    </location>
</feature>
<evidence type="ECO:0000313" key="4">
    <source>
        <dbReference type="EMBL" id="KUK66795.1"/>
    </source>
</evidence>
<sequence length="464" mass="49405">MKKLFSILVASAILMFPFATYAAVNITLREADTGSVAIGIDTETDTLESVVLPISYSEGVEITDVAEGDVPCSELSYTESENTPNTLIVICTLDSATALDGVLGNITYNSTGDTPATFEVVESDELDLGTLTLGQTVSFEQTSTESTAEDVTTTGEELPTTTGTPTTEEDLMVTTGETAETATNGNLLSSITEYLPYILIAGSVILLISIVVILLGKKDGSKQPKEKKDKKGDPTQISPVMGGEQQSERSLKDMVNNPDSAPTQTTPIPAPTPMSQNTPQTPAQPTYTSPQQSVPPISSASQEEDLQEILQRESSIPTAMGDNTPQEMPQAETPQAPQTNQGVPFSTGFSAPQQDGPENIMPEAPQPITNPAQEMSPVTSMPEMEATSPIQQPNTTQNLQEDINGQINQITGGVIPSQQPPVEATTQQQPTQQESQPQMPPITLQQNPNTDNTPEEMPPVPPTM</sequence>
<feature type="compositionally biased region" description="Polar residues" evidence="1">
    <location>
        <begin position="312"/>
        <end position="353"/>
    </location>
</feature>
<feature type="compositionally biased region" description="Polar residues" evidence="1">
    <location>
        <begin position="367"/>
        <end position="379"/>
    </location>
</feature>
<keyword evidence="2" id="KW-1133">Transmembrane helix</keyword>
<feature type="compositionally biased region" description="Basic and acidic residues" evidence="1">
    <location>
        <begin position="220"/>
        <end position="233"/>
    </location>
</feature>
<feature type="transmembrane region" description="Helical" evidence="2">
    <location>
        <begin position="194"/>
        <end position="215"/>
    </location>
</feature>
<feature type="region of interest" description="Disordered" evidence="1">
    <location>
        <begin position="220"/>
        <end position="397"/>
    </location>
</feature>
<feature type="compositionally biased region" description="Polar residues" evidence="1">
    <location>
        <begin position="443"/>
        <end position="452"/>
    </location>
</feature>
<keyword evidence="2" id="KW-0812">Transmembrane</keyword>
<feature type="signal peptide" evidence="3">
    <location>
        <begin position="1"/>
        <end position="22"/>
    </location>
</feature>
<protein>
    <submittedName>
        <fullName evidence="4">Plus agglutinin</fullName>
    </submittedName>
</protein>
<gene>
    <name evidence="4" type="ORF">XD87_0482</name>
</gene>
<feature type="chain" id="PRO_5007096804" evidence="3">
    <location>
        <begin position="23"/>
        <end position="464"/>
    </location>
</feature>
<comment type="caution">
    <text evidence="4">The sequence shown here is derived from an EMBL/GenBank/DDBJ whole genome shotgun (WGS) entry which is preliminary data.</text>
</comment>
<organism evidence="4 5">
    <name type="scientific">candidate division WS6 bacterium 36_33</name>
    <dbReference type="NCBI Taxonomy" id="1641388"/>
    <lineage>
        <taxon>Bacteria</taxon>
        <taxon>Candidatus Dojkabacteria</taxon>
    </lineage>
</organism>
<evidence type="ECO:0000256" key="2">
    <source>
        <dbReference type="SAM" id="Phobius"/>
    </source>
</evidence>
<reference evidence="5" key="1">
    <citation type="journal article" date="2015" name="MBio">
        <title>Genome-Resolved Metagenomic Analysis Reveals Roles for Candidate Phyla and Other Microbial Community Members in Biogeochemical Transformations in Oil Reservoirs.</title>
        <authorList>
            <person name="Hu P."/>
            <person name="Tom L."/>
            <person name="Singh A."/>
            <person name="Thomas B.C."/>
            <person name="Baker B.J."/>
            <person name="Piceno Y.M."/>
            <person name="Andersen G.L."/>
            <person name="Banfield J.F."/>
        </authorList>
    </citation>
    <scope>NUCLEOTIDE SEQUENCE [LARGE SCALE GENOMIC DNA]</scope>
</reference>
<accession>A0A101GZ36</accession>
<dbReference type="AlphaFoldDB" id="A0A101GZ36"/>
<evidence type="ECO:0000256" key="3">
    <source>
        <dbReference type="SAM" id="SignalP"/>
    </source>
</evidence>
<keyword evidence="2" id="KW-0472">Membrane</keyword>
<feature type="compositionally biased region" description="Low complexity" evidence="1">
    <location>
        <begin position="152"/>
        <end position="166"/>
    </location>
</feature>
<feature type="region of interest" description="Disordered" evidence="1">
    <location>
        <begin position="409"/>
        <end position="464"/>
    </location>
</feature>
<feature type="compositionally biased region" description="Polar residues" evidence="1">
    <location>
        <begin position="138"/>
        <end position="151"/>
    </location>
</feature>
<proteinExistence type="predicted"/>
<keyword evidence="3" id="KW-0732">Signal</keyword>
<name>A0A101GZ36_9BACT</name>
<evidence type="ECO:0000313" key="5">
    <source>
        <dbReference type="Proteomes" id="UP000053469"/>
    </source>
</evidence>
<feature type="compositionally biased region" description="Low complexity" evidence="1">
    <location>
        <begin position="420"/>
        <end position="437"/>
    </location>
</feature>
<evidence type="ECO:0000256" key="1">
    <source>
        <dbReference type="SAM" id="MobiDB-lite"/>
    </source>
</evidence>
<dbReference type="Proteomes" id="UP000053469">
    <property type="component" value="Unassembled WGS sequence"/>
</dbReference>
<feature type="region of interest" description="Disordered" evidence="1">
    <location>
        <begin position="138"/>
        <end position="168"/>
    </location>
</feature>
<feature type="compositionally biased region" description="Polar residues" evidence="1">
    <location>
        <begin position="388"/>
        <end position="397"/>
    </location>
</feature>
<dbReference type="EMBL" id="LGGI01000080">
    <property type="protein sequence ID" value="KUK66795.1"/>
    <property type="molecule type" value="Genomic_DNA"/>
</dbReference>